<dbReference type="AlphaFoldDB" id="A0A8B8NUY1"/>
<protein>
    <submittedName>
        <fullName evidence="3">Uncharacterized protein LOC115737598</fullName>
    </submittedName>
</protein>
<name>A0A8B8NUY1_9MYRT</name>
<organism evidence="2 3">
    <name type="scientific">Rhodamnia argentea</name>
    <dbReference type="NCBI Taxonomy" id="178133"/>
    <lineage>
        <taxon>Eukaryota</taxon>
        <taxon>Viridiplantae</taxon>
        <taxon>Streptophyta</taxon>
        <taxon>Embryophyta</taxon>
        <taxon>Tracheophyta</taxon>
        <taxon>Spermatophyta</taxon>
        <taxon>Magnoliopsida</taxon>
        <taxon>eudicotyledons</taxon>
        <taxon>Gunneridae</taxon>
        <taxon>Pentapetalae</taxon>
        <taxon>rosids</taxon>
        <taxon>malvids</taxon>
        <taxon>Myrtales</taxon>
        <taxon>Myrtaceae</taxon>
        <taxon>Myrtoideae</taxon>
        <taxon>Myrteae</taxon>
        <taxon>Australasian group</taxon>
        <taxon>Rhodamnia</taxon>
    </lineage>
</organism>
<feature type="region of interest" description="Disordered" evidence="1">
    <location>
        <begin position="108"/>
        <end position="131"/>
    </location>
</feature>
<accession>A0A8B8NUY1</accession>
<sequence>MDAGDDGAESSPSLKLDELIPPRLEDAGLEDCALPLESIQLAFLKAAAAADGSDAPEGDDRLDGPRPLAKGDSNVVAGALSEPDDPADDAAGPCWRCCGGKVEANTDEVKDSPVQEMQKLEIGESGTDLKS</sequence>
<dbReference type="PANTHER" id="PTHR36713">
    <property type="entry name" value="OS09G0344700 PROTEIN"/>
    <property type="match status" value="1"/>
</dbReference>
<gene>
    <name evidence="3" type="primary">LOC115737598</name>
</gene>
<reference evidence="2" key="1">
    <citation type="submission" date="2025-05" db="UniProtKB">
        <authorList>
            <consortium name="RefSeq"/>
        </authorList>
    </citation>
    <scope>NUCLEOTIDE SEQUENCE [LARGE SCALE GENOMIC DNA]</scope>
</reference>
<evidence type="ECO:0000313" key="2">
    <source>
        <dbReference type="Proteomes" id="UP000827889"/>
    </source>
</evidence>
<reference evidence="3" key="2">
    <citation type="submission" date="2025-08" db="UniProtKB">
        <authorList>
            <consortium name="RefSeq"/>
        </authorList>
    </citation>
    <scope>IDENTIFICATION</scope>
    <source>
        <tissue evidence="3">Leaf</tissue>
    </source>
</reference>
<dbReference type="GeneID" id="115737598"/>
<dbReference type="PANTHER" id="PTHR36713:SF1">
    <property type="entry name" value="OS09G0344700 PROTEIN"/>
    <property type="match status" value="1"/>
</dbReference>
<dbReference type="RefSeq" id="XP_030525648.1">
    <property type="nucleotide sequence ID" value="XM_030669788.2"/>
</dbReference>
<dbReference type="KEGG" id="rarg:115737598"/>
<proteinExistence type="predicted"/>
<evidence type="ECO:0000313" key="3">
    <source>
        <dbReference type="RefSeq" id="XP_030525648.1"/>
    </source>
</evidence>
<dbReference type="Proteomes" id="UP000827889">
    <property type="component" value="Chromosome 2"/>
</dbReference>
<dbReference type="OrthoDB" id="773986at2759"/>
<keyword evidence="2" id="KW-1185">Reference proteome</keyword>
<evidence type="ECO:0000256" key="1">
    <source>
        <dbReference type="SAM" id="MobiDB-lite"/>
    </source>
</evidence>
<feature type="region of interest" description="Disordered" evidence="1">
    <location>
        <begin position="47"/>
        <end position="93"/>
    </location>
</feature>